<evidence type="ECO:0000256" key="5">
    <source>
        <dbReference type="PROSITE-ProRule" id="PRU01240"/>
    </source>
</evidence>
<dbReference type="InterPro" id="IPR013783">
    <property type="entry name" value="Ig-like_fold"/>
</dbReference>
<dbReference type="GO" id="GO:0006508">
    <property type="term" value="P:proteolysis"/>
    <property type="evidence" value="ECO:0007669"/>
    <property type="project" value="UniProtKB-KW"/>
</dbReference>
<evidence type="ECO:0000313" key="8">
    <source>
        <dbReference type="EMBL" id="OGL53745.1"/>
    </source>
</evidence>
<dbReference type="InterPro" id="IPR050131">
    <property type="entry name" value="Peptidase_S8_subtilisin-like"/>
</dbReference>
<dbReference type="PROSITE" id="PS00138">
    <property type="entry name" value="SUBTILASE_SER"/>
    <property type="match status" value="1"/>
</dbReference>
<dbReference type="PRINTS" id="PR00723">
    <property type="entry name" value="SUBTILISIN"/>
</dbReference>
<keyword evidence="4 5" id="KW-0720">Serine protease</keyword>
<dbReference type="PANTHER" id="PTHR43806:SF11">
    <property type="entry name" value="CEREVISIN-RELATED"/>
    <property type="match status" value="1"/>
</dbReference>
<sequence>MKKIIIKKPEVLSLVIFAFIFVFNTVLISSVFSSDDISLTTIPNKGKKGKIDSVIKELIGKFSAKGLPEAQKFASERNIKLKNNKVEVILTLVDGSSIDNNALSSLGVEVDKSYDNLIKAYVPIYRLKTLESKFPEIQRIRLPFKPLELHTSEGVSLTGASSWQTSGYKGAGLKIAVIDLGFDNLTETKAHGDLPSTVITHDYTGAGLETDTVHGTAVAEAVYDMAPDAQLYLYKIGDEVDLAAAKNDSITNGINIINHSVGWVNTGAYNGTGIICNIANDARTNGILWVNSAGNYAAKHYEGIFTDTDGDGWHQYISSPVDEINWISASAGEYISVFLSWDDWYPSVDSPASCEDYDLHLINSSGTIIAGSANYQDCSPGSSPTEDFYYLVPPGGSGSYGIIIENFSTTRNCDMKLYTFRHDLQSNNRTPSGSFMSPADATGVMAVGAIASSSWTTGPQESFSSRGPTTNWNGATPRIKPDIAGPDNVDSFTYGHWFGTSASSPHVAGAAALVWQRFPSFTVNQVQSYLEGNAIDMGTAGKDNIYGSGRLNLPSGPTLISLSSFTATESNSKKNNIAQQKKKRVILDWSTESEIDNLGFNILRSNAENGKYTKINKKIIIARGNKLNGASYRFIDKKASYGKIYWYKLEDINNRGESTIYGPILIK</sequence>
<feature type="domain" description="Peptidase S8/S53" evidence="7">
    <location>
        <begin position="430"/>
        <end position="549"/>
    </location>
</feature>
<dbReference type="InterPro" id="IPR023828">
    <property type="entry name" value="Peptidase_S8_Ser-AS"/>
</dbReference>
<proteinExistence type="inferred from homology"/>
<dbReference type="PROSITE" id="PS51892">
    <property type="entry name" value="SUBTILASE"/>
    <property type="match status" value="1"/>
</dbReference>
<accession>A0A1F7SIZ8</accession>
<feature type="domain" description="Peptidase S8/S53" evidence="7">
    <location>
        <begin position="170"/>
        <end position="397"/>
    </location>
</feature>
<dbReference type="STRING" id="1817883.A3G31_03300"/>
<reference evidence="8 9" key="1">
    <citation type="journal article" date="2016" name="Nat. Commun.">
        <title>Thousands of microbial genomes shed light on interconnected biogeochemical processes in an aquifer system.</title>
        <authorList>
            <person name="Anantharaman K."/>
            <person name="Brown C.T."/>
            <person name="Hug L.A."/>
            <person name="Sharon I."/>
            <person name="Castelle C.J."/>
            <person name="Probst A.J."/>
            <person name="Thomas B.C."/>
            <person name="Singh A."/>
            <person name="Wilkins M.J."/>
            <person name="Karaoz U."/>
            <person name="Brodie E.L."/>
            <person name="Williams K.H."/>
            <person name="Hubbard S.S."/>
            <person name="Banfield J.F."/>
        </authorList>
    </citation>
    <scope>NUCLEOTIDE SEQUENCE [LARGE SCALE GENOMIC DNA]</scope>
</reference>
<protein>
    <recommendedName>
        <fullName evidence="7">Peptidase S8/S53 domain-containing protein</fullName>
    </recommendedName>
</protein>
<dbReference type="AlphaFoldDB" id="A0A1F7SIZ8"/>
<evidence type="ECO:0000256" key="2">
    <source>
        <dbReference type="ARBA" id="ARBA00022670"/>
    </source>
</evidence>
<comment type="similarity">
    <text evidence="1 5">Belongs to the peptidase S8 family.</text>
</comment>
<dbReference type="Gene3D" id="3.40.50.200">
    <property type="entry name" value="Peptidase S8/S53 domain"/>
    <property type="match status" value="2"/>
</dbReference>
<dbReference type="InterPro" id="IPR015500">
    <property type="entry name" value="Peptidase_S8_subtilisin-rel"/>
</dbReference>
<organism evidence="8 9">
    <name type="scientific">Candidatus Schekmanbacteria bacterium RIFCSPLOWO2_12_FULL_38_15</name>
    <dbReference type="NCBI Taxonomy" id="1817883"/>
    <lineage>
        <taxon>Bacteria</taxon>
        <taxon>Candidatus Schekmaniibacteriota</taxon>
    </lineage>
</organism>
<dbReference type="EMBL" id="MGDI01000022">
    <property type="protein sequence ID" value="OGL53745.1"/>
    <property type="molecule type" value="Genomic_DNA"/>
</dbReference>
<evidence type="ECO:0000256" key="3">
    <source>
        <dbReference type="ARBA" id="ARBA00022801"/>
    </source>
</evidence>
<comment type="caution">
    <text evidence="8">The sequence shown here is derived from an EMBL/GenBank/DDBJ whole genome shotgun (WGS) entry which is preliminary data.</text>
</comment>
<feature type="active site" description="Charge relay system" evidence="5">
    <location>
        <position position="179"/>
    </location>
</feature>
<dbReference type="Proteomes" id="UP000178082">
    <property type="component" value="Unassembled WGS sequence"/>
</dbReference>
<keyword evidence="6" id="KW-1133">Transmembrane helix</keyword>
<feature type="active site" description="Charge relay system" evidence="5">
    <location>
        <position position="501"/>
    </location>
</feature>
<feature type="transmembrane region" description="Helical" evidence="6">
    <location>
        <begin position="12"/>
        <end position="32"/>
    </location>
</feature>
<keyword evidence="6" id="KW-0812">Transmembrane</keyword>
<evidence type="ECO:0000259" key="7">
    <source>
        <dbReference type="Pfam" id="PF00082"/>
    </source>
</evidence>
<evidence type="ECO:0000313" key="9">
    <source>
        <dbReference type="Proteomes" id="UP000178082"/>
    </source>
</evidence>
<dbReference type="InterPro" id="IPR000209">
    <property type="entry name" value="Peptidase_S8/S53_dom"/>
</dbReference>
<dbReference type="SUPFAM" id="SSF52743">
    <property type="entry name" value="Subtilisin-like"/>
    <property type="match status" value="1"/>
</dbReference>
<dbReference type="Gene3D" id="2.60.40.10">
    <property type="entry name" value="Immunoglobulins"/>
    <property type="match status" value="1"/>
</dbReference>
<evidence type="ECO:0000256" key="1">
    <source>
        <dbReference type="ARBA" id="ARBA00011073"/>
    </source>
</evidence>
<keyword evidence="3 5" id="KW-0378">Hydrolase</keyword>
<evidence type="ECO:0000256" key="4">
    <source>
        <dbReference type="ARBA" id="ARBA00022825"/>
    </source>
</evidence>
<gene>
    <name evidence="8" type="ORF">A3G31_03300</name>
</gene>
<dbReference type="Pfam" id="PF00082">
    <property type="entry name" value="Peptidase_S8"/>
    <property type="match status" value="2"/>
</dbReference>
<name>A0A1F7SIZ8_9BACT</name>
<dbReference type="InterPro" id="IPR036852">
    <property type="entry name" value="Peptidase_S8/S53_dom_sf"/>
</dbReference>
<feature type="active site" description="Charge relay system" evidence="5">
    <location>
        <position position="214"/>
    </location>
</feature>
<dbReference type="PANTHER" id="PTHR43806">
    <property type="entry name" value="PEPTIDASE S8"/>
    <property type="match status" value="1"/>
</dbReference>
<keyword evidence="2 5" id="KW-0645">Protease</keyword>
<evidence type="ECO:0000256" key="6">
    <source>
        <dbReference type="SAM" id="Phobius"/>
    </source>
</evidence>
<keyword evidence="6" id="KW-0472">Membrane</keyword>
<dbReference type="GO" id="GO:0004252">
    <property type="term" value="F:serine-type endopeptidase activity"/>
    <property type="evidence" value="ECO:0007669"/>
    <property type="project" value="UniProtKB-UniRule"/>
</dbReference>